<keyword evidence="5" id="KW-0456">Lyase</keyword>
<dbReference type="SUPFAM" id="SSF51621">
    <property type="entry name" value="Phosphoenolpyruvate/pyruvate domain"/>
    <property type="match status" value="1"/>
</dbReference>
<dbReference type="InterPro" id="IPR005000">
    <property type="entry name" value="Aldolase/citrate-lyase_domain"/>
</dbReference>
<proteinExistence type="predicted"/>
<dbReference type="Proteomes" id="UP001519654">
    <property type="component" value="Unassembled WGS sequence"/>
</dbReference>
<evidence type="ECO:0000259" key="4">
    <source>
        <dbReference type="Pfam" id="PF03328"/>
    </source>
</evidence>
<dbReference type="PANTHER" id="PTHR32308:SF10">
    <property type="entry name" value="CITRATE LYASE SUBUNIT BETA"/>
    <property type="match status" value="1"/>
</dbReference>
<keyword evidence="6" id="KW-1185">Reference proteome</keyword>
<dbReference type="PANTHER" id="PTHR32308">
    <property type="entry name" value="LYASE BETA SUBUNIT, PUTATIVE (AFU_ORTHOLOGUE AFUA_4G13030)-RELATED"/>
    <property type="match status" value="1"/>
</dbReference>
<keyword evidence="3" id="KW-0460">Magnesium</keyword>
<dbReference type="InterPro" id="IPR011206">
    <property type="entry name" value="Citrate_lyase_beta/mcl1/mcl2"/>
</dbReference>
<accession>A0ABS5YUQ0</accession>
<dbReference type="Gene3D" id="3.20.20.60">
    <property type="entry name" value="Phosphoenolpyruvate-binding domains"/>
    <property type="match status" value="1"/>
</dbReference>
<protein>
    <submittedName>
        <fullName evidence="5">CoA ester lyase</fullName>
    </submittedName>
</protein>
<evidence type="ECO:0000313" key="6">
    <source>
        <dbReference type="Proteomes" id="UP001519654"/>
    </source>
</evidence>
<dbReference type="PIRSF" id="PIRSF015582">
    <property type="entry name" value="Cit_lyase_B"/>
    <property type="match status" value="1"/>
</dbReference>
<gene>
    <name evidence="5" type="ORF">KOI35_27080</name>
</gene>
<evidence type="ECO:0000313" key="5">
    <source>
        <dbReference type="EMBL" id="MBU2667177.1"/>
    </source>
</evidence>
<feature type="domain" description="HpcH/HpaI aldolase/citrate lyase" evidence="4">
    <location>
        <begin position="8"/>
        <end position="236"/>
    </location>
</feature>
<organism evidence="5 6">
    <name type="scientific">Paractinoplanes bogorensis</name>
    <dbReference type="NCBI Taxonomy" id="1610840"/>
    <lineage>
        <taxon>Bacteria</taxon>
        <taxon>Bacillati</taxon>
        <taxon>Actinomycetota</taxon>
        <taxon>Actinomycetes</taxon>
        <taxon>Micromonosporales</taxon>
        <taxon>Micromonosporaceae</taxon>
        <taxon>Paractinoplanes</taxon>
    </lineage>
</organism>
<evidence type="ECO:0000256" key="2">
    <source>
        <dbReference type="ARBA" id="ARBA00022723"/>
    </source>
</evidence>
<dbReference type="EMBL" id="JAHKKG010000008">
    <property type="protein sequence ID" value="MBU2667177.1"/>
    <property type="molecule type" value="Genomic_DNA"/>
</dbReference>
<dbReference type="InterPro" id="IPR015813">
    <property type="entry name" value="Pyrv/PenolPyrv_kinase-like_dom"/>
</dbReference>
<comment type="cofactor">
    <cofactor evidence="1">
        <name>Mg(2+)</name>
        <dbReference type="ChEBI" id="CHEBI:18420"/>
    </cofactor>
</comment>
<reference evidence="5 6" key="1">
    <citation type="submission" date="2021-06" db="EMBL/GenBank/DDBJ databases">
        <title>Actinoplanes lichenicola sp. nov., and Actinoplanes ovalisporus sp. nov., isolated from lichen in Thailand.</title>
        <authorList>
            <person name="Saeng-In P."/>
            <person name="Kanchanasin P."/>
            <person name="Yuki M."/>
            <person name="Kudo T."/>
            <person name="Ohkuma M."/>
            <person name="Phongsopitanun W."/>
            <person name="Tanasupawat S."/>
        </authorList>
    </citation>
    <scope>NUCLEOTIDE SEQUENCE [LARGE SCALE GENOMIC DNA]</scope>
    <source>
        <strain evidence="5 6">NBRC 110975</strain>
    </source>
</reference>
<dbReference type="Pfam" id="PF03328">
    <property type="entry name" value="HpcH_HpaI"/>
    <property type="match status" value="1"/>
</dbReference>
<comment type="caution">
    <text evidence="5">The sequence shown here is derived from an EMBL/GenBank/DDBJ whole genome shotgun (WGS) entry which is preliminary data.</text>
</comment>
<dbReference type="GO" id="GO:0016829">
    <property type="term" value="F:lyase activity"/>
    <property type="evidence" value="ECO:0007669"/>
    <property type="project" value="UniProtKB-KW"/>
</dbReference>
<dbReference type="InterPro" id="IPR040442">
    <property type="entry name" value="Pyrv_kinase-like_dom_sf"/>
</dbReference>
<evidence type="ECO:0000256" key="3">
    <source>
        <dbReference type="ARBA" id="ARBA00022842"/>
    </source>
</evidence>
<dbReference type="RefSeq" id="WP_215791429.1">
    <property type="nucleotide sequence ID" value="NZ_JAHKKG010000008.1"/>
</dbReference>
<keyword evidence="2" id="KW-0479">Metal-binding</keyword>
<sequence length="303" mass="32743">MSADRARRTCLTVPGDNTRMLDKSAGRGADEVIYDLEDSVVPAQKSAARGTVIDFLKAAPTFDGVRSVRINGVDTAWAHRDVVEIVAAAGLHFDTIVLPKVEHPGAIHWLDLLLSQLEAENDLPRGRIGIEAQIEGPGGMLRLEAIAQASPRLQALIFGPGDFMAAMRLPDFDLSVTPDALDALDLCRWQIAMTCRLHGLAAIDGPYPQISDIEGCRRSADRARRLGYDGKWVLHPAQVTAVNDVFRPSPEALTRARAIIAALDNQDASAAGGALMLGDQMIDEATRRWALSVVAGDRPLRES</sequence>
<evidence type="ECO:0000256" key="1">
    <source>
        <dbReference type="ARBA" id="ARBA00001946"/>
    </source>
</evidence>
<name>A0ABS5YUQ0_9ACTN</name>